<proteinExistence type="predicted"/>
<dbReference type="RefSeq" id="WP_166535077.1">
    <property type="nucleotide sequence ID" value="NZ_VNHW01000020.1"/>
</dbReference>
<name>A0A5S5CLH4_9ACTN</name>
<evidence type="ECO:0000313" key="1">
    <source>
        <dbReference type="EMBL" id="TYP82037.1"/>
    </source>
</evidence>
<sequence length="120" mass="12814">MSAAQLDLFADAGVERPVFAEAVCRGCGTTCRVPVEGGPSAPWGEAVQFGYIAVKAHEREGCPGDTPMARAARRRLLSLWPTHEHVAPGTVRYADLVTSTWDARAALMLALGRELVEGHA</sequence>
<dbReference type="AlphaFoldDB" id="A0A5S5CLH4"/>
<accession>A0A5S5CLH4</accession>
<reference evidence="1 2" key="1">
    <citation type="submission" date="2019-07" db="EMBL/GenBank/DDBJ databases">
        <title>Genomic Encyclopedia of Archaeal and Bacterial Type Strains, Phase II (KMG-II): from individual species to whole genera.</title>
        <authorList>
            <person name="Goeker M."/>
        </authorList>
    </citation>
    <scope>NUCLEOTIDE SEQUENCE [LARGE SCALE GENOMIC DNA]</scope>
    <source>
        <strain evidence="1 2">DSM 46842</strain>
    </source>
</reference>
<dbReference type="EMBL" id="VNHW01000020">
    <property type="protein sequence ID" value="TYP82037.1"/>
    <property type="molecule type" value="Genomic_DNA"/>
</dbReference>
<dbReference type="Proteomes" id="UP000322499">
    <property type="component" value="Unassembled WGS sequence"/>
</dbReference>
<keyword evidence="2" id="KW-1185">Reference proteome</keyword>
<comment type="caution">
    <text evidence="1">The sequence shown here is derived from an EMBL/GenBank/DDBJ whole genome shotgun (WGS) entry which is preliminary data.</text>
</comment>
<evidence type="ECO:0000313" key="2">
    <source>
        <dbReference type="Proteomes" id="UP000322499"/>
    </source>
</evidence>
<protein>
    <submittedName>
        <fullName evidence="1">Uncharacterized protein</fullName>
    </submittedName>
</protein>
<gene>
    <name evidence="1" type="ORF">BD833_12021</name>
</gene>
<organism evidence="1 2">
    <name type="scientific">Blastococcus xanthinilyticus</name>
    <dbReference type="NCBI Taxonomy" id="1564164"/>
    <lineage>
        <taxon>Bacteria</taxon>
        <taxon>Bacillati</taxon>
        <taxon>Actinomycetota</taxon>
        <taxon>Actinomycetes</taxon>
        <taxon>Geodermatophilales</taxon>
        <taxon>Geodermatophilaceae</taxon>
        <taxon>Blastococcus</taxon>
    </lineage>
</organism>